<protein>
    <submittedName>
        <fullName evidence="3">Response regulator</fullName>
    </submittedName>
</protein>
<reference evidence="3 4" key="1">
    <citation type="journal article" date="2014" name="Arch. Microbiol.">
        <title>Bacillus mesophilum sp. nov., strain IITR-54T, a novel 4-chlorobiphenyl dechlorinating bacterium.</title>
        <authorList>
            <person name="Manickam N."/>
            <person name="Singh N.K."/>
            <person name="Bajaj A."/>
            <person name="Kumar R.M."/>
            <person name="Kaur G."/>
            <person name="Kaur N."/>
            <person name="Bala M."/>
            <person name="Kumar A."/>
            <person name="Mayilraj S."/>
        </authorList>
    </citation>
    <scope>NUCLEOTIDE SEQUENCE [LARGE SCALE GENOMIC DNA]</scope>
    <source>
        <strain evidence="3 4">IITR-54</strain>
    </source>
</reference>
<feature type="modified residue" description="4-aspartylphosphate" evidence="1">
    <location>
        <position position="54"/>
    </location>
</feature>
<dbReference type="PANTHER" id="PTHR43228:SF1">
    <property type="entry name" value="TWO-COMPONENT RESPONSE REGULATOR ARR22"/>
    <property type="match status" value="1"/>
</dbReference>
<evidence type="ECO:0000313" key="4">
    <source>
        <dbReference type="Proteomes" id="UP000441354"/>
    </source>
</evidence>
<evidence type="ECO:0000313" key="3">
    <source>
        <dbReference type="EMBL" id="KAB2331101.1"/>
    </source>
</evidence>
<keyword evidence="1" id="KW-0597">Phosphoprotein</keyword>
<comment type="caution">
    <text evidence="3">The sequence shown here is derived from an EMBL/GenBank/DDBJ whole genome shotgun (WGS) entry which is preliminary data.</text>
</comment>
<organism evidence="3 4">
    <name type="scientific">Bacillus mesophilum</name>
    <dbReference type="NCBI Taxonomy" id="1071718"/>
    <lineage>
        <taxon>Bacteria</taxon>
        <taxon>Bacillati</taxon>
        <taxon>Bacillota</taxon>
        <taxon>Bacilli</taxon>
        <taxon>Bacillales</taxon>
        <taxon>Bacillaceae</taxon>
        <taxon>Bacillus</taxon>
    </lineage>
</organism>
<dbReference type="InterPro" id="IPR001789">
    <property type="entry name" value="Sig_transdc_resp-reg_receiver"/>
</dbReference>
<dbReference type="AlphaFoldDB" id="A0A7V7RJT2"/>
<dbReference type="OrthoDB" id="9790669at2"/>
<dbReference type="SUPFAM" id="SSF52172">
    <property type="entry name" value="CheY-like"/>
    <property type="match status" value="1"/>
</dbReference>
<proteinExistence type="predicted"/>
<dbReference type="Proteomes" id="UP000441354">
    <property type="component" value="Unassembled WGS sequence"/>
</dbReference>
<accession>A0A7V7RJT2</accession>
<dbReference type="InterPro" id="IPR052048">
    <property type="entry name" value="ST_Response_Regulator"/>
</dbReference>
<dbReference type="PROSITE" id="PS50110">
    <property type="entry name" value="RESPONSE_REGULATORY"/>
    <property type="match status" value="1"/>
</dbReference>
<evidence type="ECO:0000259" key="2">
    <source>
        <dbReference type="PROSITE" id="PS50110"/>
    </source>
</evidence>
<keyword evidence="4" id="KW-1185">Reference proteome</keyword>
<dbReference type="Gene3D" id="3.40.50.2300">
    <property type="match status" value="1"/>
</dbReference>
<feature type="domain" description="Response regulatory" evidence="2">
    <location>
        <begin position="4"/>
        <end position="119"/>
    </location>
</feature>
<dbReference type="PANTHER" id="PTHR43228">
    <property type="entry name" value="TWO-COMPONENT RESPONSE REGULATOR"/>
    <property type="match status" value="1"/>
</dbReference>
<dbReference type="GO" id="GO:0000160">
    <property type="term" value="P:phosphorelay signal transduction system"/>
    <property type="evidence" value="ECO:0007669"/>
    <property type="project" value="InterPro"/>
</dbReference>
<sequence length="119" mass="13329">MHYKVLIADDSMFMRQLLKKAISSDRYTVIGEAANGKEAIKLFKRMSPDIVLLDLTMDGINGMTALKEIRRIDSRANVIICSAMGQSKIIIEALQNGAKDFIVKPFFNELLPALDKVIK</sequence>
<dbReference type="InterPro" id="IPR011006">
    <property type="entry name" value="CheY-like_superfamily"/>
</dbReference>
<evidence type="ECO:0000256" key="1">
    <source>
        <dbReference type="PROSITE-ProRule" id="PRU00169"/>
    </source>
</evidence>
<dbReference type="EMBL" id="WBOT01000006">
    <property type="protein sequence ID" value="KAB2331101.1"/>
    <property type="molecule type" value="Genomic_DNA"/>
</dbReference>
<dbReference type="SMART" id="SM00448">
    <property type="entry name" value="REC"/>
    <property type="match status" value="1"/>
</dbReference>
<gene>
    <name evidence="3" type="ORF">F7732_17820</name>
</gene>
<dbReference type="Pfam" id="PF00072">
    <property type="entry name" value="Response_reg"/>
    <property type="match status" value="1"/>
</dbReference>
<name>A0A7V7RJT2_9BACI</name>